<feature type="region of interest" description="Disordered" evidence="6">
    <location>
        <begin position="502"/>
        <end position="531"/>
    </location>
</feature>
<dbReference type="Proteomes" id="UP000557566">
    <property type="component" value="Unassembled WGS sequence"/>
</dbReference>
<feature type="compositionally biased region" description="Basic and acidic residues" evidence="6">
    <location>
        <begin position="700"/>
        <end position="713"/>
    </location>
</feature>
<feature type="region of interest" description="Disordered" evidence="6">
    <location>
        <begin position="648"/>
        <end position="790"/>
    </location>
</feature>
<feature type="region of interest" description="Disordered" evidence="6">
    <location>
        <begin position="393"/>
        <end position="461"/>
    </location>
</feature>
<gene>
    <name evidence="9" type="ORF">G6O67_002190</name>
</gene>
<dbReference type="PANTHER" id="PTHR35779:SF1">
    <property type="entry name" value="PH-RESPONSE REGULATOR PROTEIN PALH_RIM21"/>
    <property type="match status" value="1"/>
</dbReference>
<evidence type="ECO:0000256" key="5">
    <source>
        <dbReference type="ARBA" id="ARBA00038109"/>
    </source>
</evidence>
<accession>A0A8H4V795</accession>
<evidence type="ECO:0000313" key="10">
    <source>
        <dbReference type="Proteomes" id="UP000557566"/>
    </source>
</evidence>
<evidence type="ECO:0000256" key="1">
    <source>
        <dbReference type="ARBA" id="ARBA00004141"/>
    </source>
</evidence>
<evidence type="ECO:0000256" key="3">
    <source>
        <dbReference type="ARBA" id="ARBA00022989"/>
    </source>
</evidence>
<feature type="transmembrane region" description="Helical" evidence="7">
    <location>
        <begin position="222"/>
        <end position="243"/>
    </location>
</feature>
<feature type="compositionally biased region" description="Gly residues" evidence="6">
    <location>
        <begin position="402"/>
        <end position="411"/>
    </location>
</feature>
<dbReference type="InterPro" id="IPR014844">
    <property type="entry name" value="PalH"/>
</dbReference>
<feature type="compositionally biased region" description="Basic and acidic residues" evidence="6">
    <location>
        <begin position="766"/>
        <end position="777"/>
    </location>
</feature>
<comment type="caution">
    <text evidence="9">The sequence shown here is derived from an EMBL/GenBank/DDBJ whole genome shotgun (WGS) entry which is preliminary data.</text>
</comment>
<feature type="compositionally biased region" description="Low complexity" evidence="6">
    <location>
        <begin position="449"/>
        <end position="459"/>
    </location>
</feature>
<evidence type="ECO:0000256" key="4">
    <source>
        <dbReference type="ARBA" id="ARBA00023136"/>
    </source>
</evidence>
<keyword evidence="4 7" id="KW-0472">Membrane</keyword>
<feature type="compositionally biased region" description="Polar residues" evidence="6">
    <location>
        <begin position="755"/>
        <end position="764"/>
    </location>
</feature>
<dbReference type="OrthoDB" id="5393256at2759"/>
<feature type="region of interest" description="Disordered" evidence="6">
    <location>
        <begin position="545"/>
        <end position="610"/>
    </location>
</feature>
<protein>
    <recommendedName>
        <fullName evidence="11">PH signaling pathway protein</fullName>
    </recommendedName>
</protein>
<sequence length="790" mass="86227">MTTTTAAPTLCMTTVVAASGLLTMANAPASVTLAQAVVYEVPCPTAKALNAMALVASEGAGDATPNTADSSDTRFSDFRDPFYASTFPICYALAATTVTAYMLLIMLFVTPRSFLDGGVVYLGRRRGFTHSSSGGESIGGRPWLQKVAALTVAVSLTIATHDTFKVAQRQYQWGAQNAGVLQSAVMGSMELRVIRLISNTFLWLAQAQTLIRLFPRHREKVIIKWAAFALITLDLIFSAINSFKDREKGSYPNPMGGGSFDHPIPALSYLFQLLLGVLYAAWVIYYSLMKKRYAFYHPLMKNMPFLAVISLTAILVPVVFFIMDISKPEFTGWGDYVRWVGAAAASVIVWEWVERIEALEREEKKDGILGREVFDGDETLEVNAAEFPWLRNRRHRKDDGGHGGGTGGGNGPHRDQGLLRGNGWPSVSVITGRQRGQARDAHETRHRQQQQQQRWQQQHVPRTMGDILLPPLWPARPAPTATPLSRTDTPSAASTVYAVRYQSTSDATSRTPDLPTRTPDPSPPEHVPVGIGRQTGTHQVVVGSDEARPAQQASSAATQNGAAAQPLLRRSTDLEASGSTEVIRPSQWRTLTLSTGPPPHGESDEAPVQVRRQATRDIAEPTTGRDAAGRWDVRSRFELFAANQAEKLREKLRPTTDTDSLPVTVIPAPPRRGAALQQVLEEEEMGSRGREEDESNRSSWRREASDEMARLGRQESSTSAASGGNEGLLPGPASPPLWPGVRRRVLTFDDDESYDGSTAETASMETEGRESEDELRGGSRGPGAASPRQV</sequence>
<keyword evidence="2 7" id="KW-0812">Transmembrane</keyword>
<keyword evidence="3 7" id="KW-1133">Transmembrane helix</keyword>
<feature type="transmembrane region" description="Helical" evidence="7">
    <location>
        <begin position="263"/>
        <end position="285"/>
    </location>
</feature>
<dbReference type="PANTHER" id="PTHR35779">
    <property type="entry name" value="PH-RESPONSE REGULATOR PROTEIN PALH/RIM21"/>
    <property type="match status" value="1"/>
</dbReference>
<evidence type="ECO:0000256" key="6">
    <source>
        <dbReference type="SAM" id="MobiDB-lite"/>
    </source>
</evidence>
<dbReference type="GO" id="GO:0071467">
    <property type="term" value="P:cellular response to pH"/>
    <property type="evidence" value="ECO:0007669"/>
    <property type="project" value="TreeGrafter"/>
</dbReference>
<feature type="chain" id="PRO_5034970235" description="PH signaling pathway protein" evidence="8">
    <location>
        <begin position="19"/>
        <end position="790"/>
    </location>
</feature>
<feature type="compositionally biased region" description="Low complexity" evidence="6">
    <location>
        <begin position="549"/>
        <end position="565"/>
    </location>
</feature>
<reference evidence="9 10" key="1">
    <citation type="journal article" date="2020" name="Genome Biol. Evol.">
        <title>A new high-quality draft genome assembly of the Chinese cordyceps Ophiocordyceps sinensis.</title>
        <authorList>
            <person name="Shu R."/>
            <person name="Zhang J."/>
            <person name="Meng Q."/>
            <person name="Zhang H."/>
            <person name="Zhou G."/>
            <person name="Li M."/>
            <person name="Wu P."/>
            <person name="Zhao Y."/>
            <person name="Chen C."/>
            <person name="Qin Q."/>
        </authorList>
    </citation>
    <scope>NUCLEOTIDE SEQUENCE [LARGE SCALE GENOMIC DNA]</scope>
    <source>
        <strain evidence="9 10">IOZ07</strain>
    </source>
</reference>
<dbReference type="AlphaFoldDB" id="A0A8H4V795"/>
<dbReference type="EMBL" id="JAAVMX010000003">
    <property type="protein sequence ID" value="KAF4510290.1"/>
    <property type="molecule type" value="Genomic_DNA"/>
</dbReference>
<evidence type="ECO:0000256" key="2">
    <source>
        <dbReference type="ARBA" id="ARBA00022692"/>
    </source>
</evidence>
<evidence type="ECO:0000256" key="7">
    <source>
        <dbReference type="SAM" id="Phobius"/>
    </source>
</evidence>
<feature type="compositionally biased region" description="Low complexity" evidence="6">
    <location>
        <begin position="508"/>
        <end position="517"/>
    </location>
</feature>
<keyword evidence="8" id="KW-0732">Signal</keyword>
<evidence type="ECO:0008006" key="11">
    <source>
        <dbReference type="Google" id="ProtNLM"/>
    </source>
</evidence>
<keyword evidence="10" id="KW-1185">Reference proteome</keyword>
<evidence type="ECO:0000256" key="8">
    <source>
        <dbReference type="SAM" id="SignalP"/>
    </source>
</evidence>
<feature type="transmembrane region" description="Helical" evidence="7">
    <location>
        <begin position="82"/>
        <end position="109"/>
    </location>
</feature>
<dbReference type="GO" id="GO:0005886">
    <property type="term" value="C:plasma membrane"/>
    <property type="evidence" value="ECO:0007669"/>
    <property type="project" value="TreeGrafter"/>
</dbReference>
<proteinExistence type="inferred from homology"/>
<feature type="transmembrane region" description="Helical" evidence="7">
    <location>
        <begin position="305"/>
        <end position="324"/>
    </location>
</feature>
<evidence type="ECO:0000313" key="9">
    <source>
        <dbReference type="EMBL" id="KAF4510290.1"/>
    </source>
</evidence>
<name>A0A8H4V795_9HYPO</name>
<comment type="subcellular location">
    <subcellularLocation>
        <location evidence="1">Membrane</location>
        <topology evidence="1">Multi-pass membrane protein</topology>
    </subcellularLocation>
</comment>
<dbReference type="Pfam" id="PF08733">
    <property type="entry name" value="PalH"/>
    <property type="match status" value="1"/>
</dbReference>
<organism evidence="9 10">
    <name type="scientific">Ophiocordyceps sinensis</name>
    <dbReference type="NCBI Taxonomy" id="72228"/>
    <lineage>
        <taxon>Eukaryota</taxon>
        <taxon>Fungi</taxon>
        <taxon>Dikarya</taxon>
        <taxon>Ascomycota</taxon>
        <taxon>Pezizomycotina</taxon>
        <taxon>Sordariomycetes</taxon>
        <taxon>Hypocreomycetidae</taxon>
        <taxon>Hypocreales</taxon>
        <taxon>Ophiocordycipitaceae</taxon>
        <taxon>Ophiocordyceps</taxon>
    </lineage>
</organism>
<feature type="signal peptide" evidence="8">
    <location>
        <begin position="1"/>
        <end position="18"/>
    </location>
</feature>
<comment type="similarity">
    <text evidence="5">Belongs to the palH/RIM21 family.</text>
</comment>